<organism evidence="10 11">
    <name type="scientific">Oceanobacter antarcticus</name>
    <dbReference type="NCBI Taxonomy" id="3133425"/>
    <lineage>
        <taxon>Bacteria</taxon>
        <taxon>Pseudomonadati</taxon>
        <taxon>Pseudomonadota</taxon>
        <taxon>Gammaproteobacteria</taxon>
        <taxon>Oceanospirillales</taxon>
        <taxon>Oceanospirillaceae</taxon>
        <taxon>Oceanobacter</taxon>
    </lineage>
</organism>
<accession>A0ABW8NIY1</accession>
<keyword evidence="5 10" id="KW-0269">Exonuclease</keyword>
<dbReference type="EMBL" id="JBBKTX010000012">
    <property type="protein sequence ID" value="MFK4752923.1"/>
    <property type="molecule type" value="Genomic_DNA"/>
</dbReference>
<protein>
    <recommendedName>
        <fullName evidence="2">Single-stranded-DNA-specific exonuclease RecJ</fullName>
    </recommendedName>
</protein>
<evidence type="ECO:0000259" key="9">
    <source>
        <dbReference type="Pfam" id="PF17768"/>
    </source>
</evidence>
<feature type="coiled-coil region" evidence="6">
    <location>
        <begin position="314"/>
        <end position="341"/>
    </location>
</feature>
<evidence type="ECO:0000313" key="11">
    <source>
        <dbReference type="Proteomes" id="UP001620597"/>
    </source>
</evidence>
<evidence type="ECO:0000256" key="1">
    <source>
        <dbReference type="ARBA" id="ARBA00005915"/>
    </source>
</evidence>
<dbReference type="Pfam" id="PF01368">
    <property type="entry name" value="DHH"/>
    <property type="match status" value="1"/>
</dbReference>
<dbReference type="Pfam" id="PF02272">
    <property type="entry name" value="DHHA1"/>
    <property type="match status" value="1"/>
</dbReference>
<evidence type="ECO:0000256" key="4">
    <source>
        <dbReference type="ARBA" id="ARBA00022801"/>
    </source>
</evidence>
<dbReference type="Proteomes" id="UP001620597">
    <property type="component" value="Unassembled WGS sequence"/>
</dbReference>
<name>A0ABW8NIY1_9GAMM</name>
<proteinExistence type="inferred from homology"/>
<keyword evidence="3" id="KW-0540">Nuclease</keyword>
<dbReference type="NCBIfam" id="TIGR00644">
    <property type="entry name" value="recJ"/>
    <property type="match status" value="1"/>
</dbReference>
<evidence type="ECO:0000256" key="2">
    <source>
        <dbReference type="ARBA" id="ARBA00019841"/>
    </source>
</evidence>
<dbReference type="Pfam" id="PF17768">
    <property type="entry name" value="RecJ_OB"/>
    <property type="match status" value="1"/>
</dbReference>
<dbReference type="PANTHER" id="PTHR30255">
    <property type="entry name" value="SINGLE-STRANDED-DNA-SPECIFIC EXONUCLEASE RECJ"/>
    <property type="match status" value="1"/>
</dbReference>
<dbReference type="GO" id="GO:0004527">
    <property type="term" value="F:exonuclease activity"/>
    <property type="evidence" value="ECO:0007669"/>
    <property type="project" value="UniProtKB-KW"/>
</dbReference>
<dbReference type="Gene3D" id="3.10.310.30">
    <property type="match status" value="1"/>
</dbReference>
<gene>
    <name evidence="10" type="primary">recJ</name>
    <name evidence="10" type="ORF">WG929_10930</name>
</gene>
<dbReference type="RefSeq" id="WP_416206049.1">
    <property type="nucleotide sequence ID" value="NZ_JBBKTX010000012.1"/>
</dbReference>
<keyword evidence="6" id="KW-0175">Coiled coil</keyword>
<evidence type="ECO:0000256" key="3">
    <source>
        <dbReference type="ARBA" id="ARBA00022722"/>
    </source>
</evidence>
<feature type="domain" description="DHHA1" evidence="8">
    <location>
        <begin position="359"/>
        <end position="452"/>
    </location>
</feature>
<feature type="domain" description="RecJ OB" evidence="9">
    <location>
        <begin position="466"/>
        <end position="569"/>
    </location>
</feature>
<comment type="similarity">
    <text evidence="1">Belongs to the RecJ family.</text>
</comment>
<evidence type="ECO:0000259" key="8">
    <source>
        <dbReference type="Pfam" id="PF02272"/>
    </source>
</evidence>
<feature type="domain" description="DDH" evidence="7">
    <location>
        <begin position="73"/>
        <end position="231"/>
    </location>
</feature>
<evidence type="ECO:0000313" key="10">
    <source>
        <dbReference type="EMBL" id="MFK4752923.1"/>
    </source>
</evidence>
<evidence type="ECO:0000259" key="7">
    <source>
        <dbReference type="Pfam" id="PF01368"/>
    </source>
</evidence>
<dbReference type="InterPro" id="IPR038763">
    <property type="entry name" value="DHH_sf"/>
</dbReference>
<dbReference type="InterPro" id="IPR051673">
    <property type="entry name" value="SSDNA_exonuclease_RecJ"/>
</dbReference>
<dbReference type="Gene3D" id="3.90.1640.30">
    <property type="match status" value="1"/>
</dbReference>
<keyword evidence="11" id="KW-1185">Reference proteome</keyword>
<dbReference type="InterPro" id="IPR003156">
    <property type="entry name" value="DHHA1_dom"/>
</dbReference>
<dbReference type="SUPFAM" id="SSF64182">
    <property type="entry name" value="DHH phosphoesterases"/>
    <property type="match status" value="1"/>
</dbReference>
<comment type="caution">
    <text evidence="10">The sequence shown here is derived from an EMBL/GenBank/DDBJ whole genome shotgun (WGS) entry which is preliminary data.</text>
</comment>
<evidence type="ECO:0000256" key="6">
    <source>
        <dbReference type="SAM" id="Coils"/>
    </source>
</evidence>
<reference evidence="10 11" key="1">
    <citation type="submission" date="2024-03" db="EMBL/GenBank/DDBJ databases">
        <title>High-quality draft genome sequence of Oceanobacter sp. wDCs-4.</title>
        <authorList>
            <person name="Dong C."/>
        </authorList>
    </citation>
    <scope>NUCLEOTIDE SEQUENCE [LARGE SCALE GENOMIC DNA]</scope>
    <source>
        <strain evidence="11">wDCs-4</strain>
    </source>
</reference>
<dbReference type="InterPro" id="IPR004610">
    <property type="entry name" value="RecJ"/>
</dbReference>
<evidence type="ECO:0000256" key="5">
    <source>
        <dbReference type="ARBA" id="ARBA00022839"/>
    </source>
</evidence>
<dbReference type="InterPro" id="IPR001667">
    <property type="entry name" value="DDH_dom"/>
</dbReference>
<keyword evidence="4" id="KW-0378">Hydrolase</keyword>
<dbReference type="PANTHER" id="PTHR30255:SF2">
    <property type="entry name" value="SINGLE-STRANDED-DNA-SPECIFIC EXONUCLEASE RECJ"/>
    <property type="match status" value="1"/>
</dbReference>
<sequence length="575" mass="61744">MVRIVQRVSPAAWQAGPSEQISPVLQRVYAARGVTTAEQTRLSLQQLLPYHSMKGVQQAVNLLVQVVQQNQRLLIVGDFDVDGATSTALAIRALRLMGATSIDYLVPNRFDFGYGLTPELVEVAVSRRPDLIMTVDNGIAAMAGVAAAAAKGIPVLVTDHHLPAEQLPNAAAIVNPNQPGCAFPSKAACGCTVVFYLMLALKARLLEVGYFTSAAIAAPNLVELLDLVALATVADVVPLDFNNRILVEQGLRRIRAGRTVAGIQALLQVAGKTSTRVVSADFGFAVGPRLNAAGRLDDMALGIECLLCDDPALALQMALQLDELNRDRRQIEAAMAADAERFLAVLDTGQAFPAGVCLFHRDWHQGVIGILASRVKEKIHRPVIAFALSDTGELKGSARSIAGLHMRDALDLLHKRHPQLMVKFGGHAMAAGLTLVAGGFDAFVQAFADICQQLLGAEDLAERTDVDGELEATDFTLELAEQLRWAGPWGQGFPPPGFSGRFCVLQQRIVGDKHLKMLVQPESGGALLDAICFNVDLGQWPSSAAQVDMVYQLDVNEFRGRQSVQLLVSHLSAVV</sequence>
<dbReference type="InterPro" id="IPR041122">
    <property type="entry name" value="RecJ_OB"/>
</dbReference>